<dbReference type="Proteomes" id="UP000285310">
    <property type="component" value="Unassembled WGS sequence"/>
</dbReference>
<proteinExistence type="predicted"/>
<protein>
    <submittedName>
        <fullName evidence="1">Uncharacterized protein</fullName>
    </submittedName>
</protein>
<comment type="caution">
    <text evidence="1">The sequence shown here is derived from an EMBL/GenBank/DDBJ whole genome shotgun (WGS) entry which is preliminary data.</text>
</comment>
<keyword evidence="2" id="KW-1185">Reference proteome</keyword>
<organism evidence="1 2">
    <name type="scientific">Salinisphaera japonica YTM-1</name>
    <dbReference type="NCBI Taxonomy" id="1209778"/>
    <lineage>
        <taxon>Bacteria</taxon>
        <taxon>Pseudomonadati</taxon>
        <taxon>Pseudomonadota</taxon>
        <taxon>Gammaproteobacteria</taxon>
        <taxon>Salinisphaerales</taxon>
        <taxon>Salinisphaeraceae</taxon>
        <taxon>Salinisphaera</taxon>
    </lineage>
</organism>
<dbReference type="InParanoid" id="A0A423PP49"/>
<gene>
    <name evidence="1" type="ORF">SAJA_09695</name>
</gene>
<evidence type="ECO:0000313" key="1">
    <source>
        <dbReference type="EMBL" id="ROO27338.1"/>
    </source>
</evidence>
<name>A0A423PP49_9GAMM</name>
<accession>A0A423PP49</accession>
<reference evidence="1 2" key="1">
    <citation type="submission" date="2013-10" db="EMBL/GenBank/DDBJ databases">
        <title>Salinisphaera japonica YTM-1 Genome Sequencing.</title>
        <authorList>
            <person name="Lai Q."/>
            <person name="Li C."/>
            <person name="Shao Z."/>
        </authorList>
    </citation>
    <scope>NUCLEOTIDE SEQUENCE [LARGE SCALE GENOMIC DNA]</scope>
    <source>
        <strain evidence="1 2">YTM-1</strain>
    </source>
</reference>
<sequence length="45" mass="4931">MWAPSFIGALFFQGYPQISQITQIADVHELSKDDAGVTAFIGFVL</sequence>
<dbReference type="EMBL" id="AYKG01000028">
    <property type="protein sequence ID" value="ROO27338.1"/>
    <property type="molecule type" value="Genomic_DNA"/>
</dbReference>
<evidence type="ECO:0000313" key="2">
    <source>
        <dbReference type="Proteomes" id="UP000285310"/>
    </source>
</evidence>
<dbReference type="AlphaFoldDB" id="A0A423PP49"/>